<organism evidence="4 5">
    <name type="scientific">Schizopora paradoxa</name>
    <dbReference type="NCBI Taxonomy" id="27342"/>
    <lineage>
        <taxon>Eukaryota</taxon>
        <taxon>Fungi</taxon>
        <taxon>Dikarya</taxon>
        <taxon>Basidiomycota</taxon>
        <taxon>Agaricomycotina</taxon>
        <taxon>Agaricomycetes</taxon>
        <taxon>Hymenochaetales</taxon>
        <taxon>Schizoporaceae</taxon>
        <taxon>Schizopora</taxon>
    </lineage>
</organism>
<proteinExistence type="predicted"/>
<accession>A0A0H2SNB8</accession>
<evidence type="ECO:0000256" key="1">
    <source>
        <dbReference type="ARBA" id="ARBA00022737"/>
    </source>
</evidence>
<protein>
    <recommendedName>
        <fullName evidence="3">BRCT domain-containing protein</fullName>
    </recommendedName>
</protein>
<dbReference type="STRING" id="27342.A0A0H2SNB8"/>
<keyword evidence="1" id="KW-0677">Repeat</keyword>
<evidence type="ECO:0000313" key="5">
    <source>
        <dbReference type="Proteomes" id="UP000053477"/>
    </source>
</evidence>
<feature type="compositionally biased region" description="Basic and acidic residues" evidence="2">
    <location>
        <begin position="344"/>
        <end position="355"/>
    </location>
</feature>
<dbReference type="PANTHER" id="PTHR13561:SF20">
    <property type="entry name" value="DNA TOPOISOMERASE 2-BINDING PROTEIN 1"/>
    <property type="match status" value="1"/>
</dbReference>
<evidence type="ECO:0000259" key="3">
    <source>
        <dbReference type="PROSITE" id="PS50172"/>
    </source>
</evidence>
<evidence type="ECO:0000256" key="2">
    <source>
        <dbReference type="SAM" id="MobiDB-lite"/>
    </source>
</evidence>
<dbReference type="SMART" id="SM00292">
    <property type="entry name" value="BRCT"/>
    <property type="match status" value="3"/>
</dbReference>
<dbReference type="Gene3D" id="3.40.50.10190">
    <property type="entry name" value="BRCT domain"/>
    <property type="match status" value="4"/>
</dbReference>
<feature type="domain" description="BRCT" evidence="3">
    <location>
        <begin position="535"/>
        <end position="617"/>
    </location>
</feature>
<feature type="domain" description="BRCT" evidence="3">
    <location>
        <begin position="141"/>
        <end position="246"/>
    </location>
</feature>
<dbReference type="InterPro" id="IPR059215">
    <property type="entry name" value="BRCT2_TopBP1-like"/>
</dbReference>
<dbReference type="PROSITE" id="PS50172">
    <property type="entry name" value="BRCT"/>
    <property type="match status" value="4"/>
</dbReference>
<feature type="region of interest" description="Disordered" evidence="2">
    <location>
        <begin position="243"/>
        <end position="263"/>
    </location>
</feature>
<feature type="region of interest" description="Disordered" evidence="2">
    <location>
        <begin position="713"/>
        <end position="832"/>
    </location>
</feature>
<feature type="compositionally biased region" description="Low complexity" evidence="2">
    <location>
        <begin position="812"/>
        <end position="821"/>
    </location>
</feature>
<dbReference type="InterPro" id="IPR001357">
    <property type="entry name" value="BRCT_dom"/>
</dbReference>
<dbReference type="Proteomes" id="UP000053477">
    <property type="component" value="Unassembled WGS sequence"/>
</dbReference>
<name>A0A0H2SNB8_9AGAM</name>
<keyword evidence="5" id="KW-1185">Reference proteome</keyword>
<feature type="compositionally biased region" description="Low complexity" evidence="2">
    <location>
        <begin position="22"/>
        <end position="33"/>
    </location>
</feature>
<dbReference type="CDD" id="cd00027">
    <property type="entry name" value="BRCT"/>
    <property type="match status" value="1"/>
</dbReference>
<dbReference type="SUPFAM" id="SSF52113">
    <property type="entry name" value="BRCT domain"/>
    <property type="match status" value="3"/>
</dbReference>
<dbReference type="CDD" id="cd17731">
    <property type="entry name" value="BRCT_TopBP1_rpt2_like"/>
    <property type="match status" value="1"/>
</dbReference>
<feature type="domain" description="BRCT" evidence="3">
    <location>
        <begin position="433"/>
        <end position="521"/>
    </location>
</feature>
<dbReference type="GO" id="GO:0006270">
    <property type="term" value="P:DNA replication initiation"/>
    <property type="evidence" value="ECO:0007669"/>
    <property type="project" value="TreeGrafter"/>
</dbReference>
<dbReference type="PANTHER" id="PTHR13561">
    <property type="entry name" value="DNA REPLICATION REGULATOR DPB11-RELATED"/>
    <property type="match status" value="1"/>
</dbReference>
<dbReference type="InterPro" id="IPR036420">
    <property type="entry name" value="BRCT_dom_sf"/>
</dbReference>
<feature type="compositionally biased region" description="Polar residues" evidence="2">
    <location>
        <begin position="378"/>
        <end position="402"/>
    </location>
</feature>
<dbReference type="GO" id="GO:0033314">
    <property type="term" value="P:mitotic DNA replication checkpoint signaling"/>
    <property type="evidence" value="ECO:0007669"/>
    <property type="project" value="TreeGrafter"/>
</dbReference>
<feature type="region of interest" description="Disordered" evidence="2">
    <location>
        <begin position="1"/>
        <end position="38"/>
    </location>
</feature>
<gene>
    <name evidence="4" type="ORF">SCHPADRAFT_844830</name>
</gene>
<dbReference type="InParanoid" id="A0A0H2SNB8"/>
<feature type="region of interest" description="Disordered" evidence="2">
    <location>
        <begin position="323"/>
        <end position="357"/>
    </location>
</feature>
<feature type="domain" description="BRCT" evidence="3">
    <location>
        <begin position="50"/>
        <end position="121"/>
    </location>
</feature>
<feature type="compositionally biased region" description="Low complexity" evidence="2">
    <location>
        <begin position="752"/>
        <end position="764"/>
    </location>
</feature>
<dbReference type="Pfam" id="PF12738">
    <property type="entry name" value="PTCB-BRCT"/>
    <property type="match status" value="3"/>
</dbReference>
<dbReference type="AlphaFoldDB" id="A0A0H2SNB8"/>
<dbReference type="GO" id="GO:0007095">
    <property type="term" value="P:mitotic G2 DNA damage checkpoint signaling"/>
    <property type="evidence" value="ECO:0007669"/>
    <property type="project" value="TreeGrafter"/>
</dbReference>
<feature type="compositionally biased region" description="Polar residues" evidence="2">
    <location>
        <begin position="786"/>
        <end position="798"/>
    </location>
</feature>
<dbReference type="FunCoup" id="A0A0H2SNB8">
    <property type="interactions" value="21"/>
</dbReference>
<reference evidence="4 5" key="1">
    <citation type="submission" date="2015-04" db="EMBL/GenBank/DDBJ databases">
        <title>Complete genome sequence of Schizopora paradoxa KUC8140, a cosmopolitan wood degrader in East Asia.</title>
        <authorList>
            <consortium name="DOE Joint Genome Institute"/>
            <person name="Min B."/>
            <person name="Park H."/>
            <person name="Jang Y."/>
            <person name="Kim J.-J."/>
            <person name="Kim K.H."/>
            <person name="Pangilinan J."/>
            <person name="Lipzen A."/>
            <person name="Riley R."/>
            <person name="Grigoriev I.V."/>
            <person name="Spatafora J.W."/>
            <person name="Choi I.-G."/>
        </authorList>
    </citation>
    <scope>NUCLEOTIDE SEQUENCE [LARGE SCALE GENOMIC DNA]</scope>
    <source>
        <strain evidence="4 5">KUC8140</strain>
    </source>
</reference>
<feature type="region of interest" description="Disordered" evidence="2">
    <location>
        <begin position="370"/>
        <end position="402"/>
    </location>
</feature>
<sequence length="915" mass="99459">MRRGHGSTKVPGVKLRPQAPLPSGSKSSKSGPSWLNGDDDGITEQSILNASKKPFVGIIVCASNLPEKHAIFKLAIELGAQTSSNLTDIVTHLIAVGPGSPKYSYCVRHGIPIMNPSWITEAHKKWLEGEVVDPLKTVKAHRLPVFSKAIIGLTGISNPDTRVQIVKQTKSQGGQYVKDLVSAKVTHLVCGSDRGEDVDERGWSKKMQYINQLNATRDEKVHIVWEEWFWDCLEFGGQLEEASYDAKGPRPKRKTRRDSTPLLQPISSLADVTHQQSNIKTPIDPERPDFGEEVVMGRKLPGSSTRVVGGLLKNRGFEVKSGKLVRSPSKAKAKDSIPSFSTKESSEELPEKSAGQDKVALSAFTRTKSFAPAGGDSNVGSAPSTSKQKLQRVSSTSQVPLLSSRPHLNSNVAVTKAVEGNAQNSDKKDVPSGEKHLFVGYKFVALGDAKSDHIDNEIKARGGTVVDDKYHADFIVVRLASGKRLRDAEAFDSLRSRFRTECWLEQCIFEERICEPTEHVAFVPLDVETPLPGATNLRVHISGYPAHSKTFTVRLLKTIGAPVAEQLNRKSTHLLTCSTISAKYAKAQEWGLPCVGTQWLHDCVKSGKVLETDSYALSTKGSQQESNPDGPIKDITNDEFVQGTSKLSFKESSAGLESLKSRSFSESVSWKPTGLLSNDFDDDAGSFSPENQPATLSREATELLPSLSDLRACSPVSKASPRSGVGKSAAMDDDEMKIPSSNTPSPIKLPVTSSSFSSPTKQSTNALKSAITSLLGKRHHSEEQESGSITNDGASGSKSGKRAKPLPRSKSKPTSSSKLRTMSSADSLEKQPTAIDYPLFAGADDLRAPVIDQSALADDSLRVTYEDPAMMDEKRRLMRLLTNGPDDNETPIDEVETKALSTKRGRNLVRRSTRT</sequence>
<evidence type="ECO:0000313" key="4">
    <source>
        <dbReference type="EMBL" id="KLO18561.1"/>
    </source>
</evidence>
<dbReference type="OrthoDB" id="251770at2759"/>
<dbReference type="EMBL" id="KQ085893">
    <property type="protein sequence ID" value="KLO18561.1"/>
    <property type="molecule type" value="Genomic_DNA"/>
</dbReference>
<feature type="compositionally biased region" description="Basic residues" evidence="2">
    <location>
        <begin position="799"/>
        <end position="811"/>
    </location>
</feature>